<dbReference type="Gramene" id="TKW35058">
    <property type="protein sequence ID" value="TKW35058"/>
    <property type="gene ID" value="SEVIR_2G346250v2"/>
</dbReference>
<dbReference type="AlphaFoldDB" id="A0A4U6VYG5"/>
<protein>
    <submittedName>
        <fullName evidence="1">Uncharacterized protein</fullName>
    </submittedName>
</protein>
<proteinExistence type="predicted"/>
<accession>A0A4U6VYG5</accession>
<reference evidence="1" key="1">
    <citation type="submission" date="2019-03" db="EMBL/GenBank/DDBJ databases">
        <title>WGS assembly of Setaria viridis.</title>
        <authorList>
            <person name="Huang P."/>
            <person name="Jenkins J."/>
            <person name="Grimwood J."/>
            <person name="Barry K."/>
            <person name="Healey A."/>
            <person name="Mamidi S."/>
            <person name="Sreedasyam A."/>
            <person name="Shu S."/>
            <person name="Feldman M."/>
            <person name="Wu J."/>
            <person name="Yu Y."/>
            <person name="Chen C."/>
            <person name="Johnson J."/>
            <person name="Rokhsar D."/>
            <person name="Baxter I."/>
            <person name="Schmutz J."/>
            <person name="Brutnell T."/>
            <person name="Kellogg E."/>
        </authorList>
    </citation>
    <scope>NUCLEOTIDE SEQUENCE [LARGE SCALE GENOMIC DNA]</scope>
</reference>
<dbReference type="Proteomes" id="UP000298652">
    <property type="component" value="Chromosome 2"/>
</dbReference>
<dbReference type="EMBL" id="CM016553">
    <property type="protein sequence ID" value="TKW35058.1"/>
    <property type="molecule type" value="Genomic_DNA"/>
</dbReference>
<sequence length="54" mass="5747">MGRTAFLAAGRAVVNSLFTGHQFSFPHCDHQHPGIPQNAQPTAKVTACNTSLLV</sequence>
<evidence type="ECO:0000313" key="1">
    <source>
        <dbReference type="EMBL" id="TKW35058.1"/>
    </source>
</evidence>
<evidence type="ECO:0000313" key="2">
    <source>
        <dbReference type="Proteomes" id="UP000298652"/>
    </source>
</evidence>
<name>A0A4U6VYG5_SETVI</name>
<keyword evidence="2" id="KW-1185">Reference proteome</keyword>
<organism evidence="1 2">
    <name type="scientific">Setaria viridis</name>
    <name type="common">Green bristlegrass</name>
    <name type="synonym">Setaria italica subsp. viridis</name>
    <dbReference type="NCBI Taxonomy" id="4556"/>
    <lineage>
        <taxon>Eukaryota</taxon>
        <taxon>Viridiplantae</taxon>
        <taxon>Streptophyta</taxon>
        <taxon>Embryophyta</taxon>
        <taxon>Tracheophyta</taxon>
        <taxon>Spermatophyta</taxon>
        <taxon>Magnoliopsida</taxon>
        <taxon>Liliopsida</taxon>
        <taxon>Poales</taxon>
        <taxon>Poaceae</taxon>
        <taxon>PACMAD clade</taxon>
        <taxon>Panicoideae</taxon>
        <taxon>Panicodae</taxon>
        <taxon>Paniceae</taxon>
        <taxon>Cenchrinae</taxon>
        <taxon>Setaria</taxon>
    </lineage>
</organism>
<gene>
    <name evidence="1" type="ORF">SEVIR_2G346250v2</name>
</gene>